<dbReference type="OrthoDB" id="4774874at2"/>
<dbReference type="PROSITE" id="PS51682">
    <property type="entry name" value="SAM_OMT_I"/>
    <property type="match status" value="1"/>
</dbReference>
<keyword evidence="5" id="KW-1185">Reference proteome</keyword>
<dbReference type="AlphaFoldDB" id="A0A4R0QRA0"/>
<dbReference type="Proteomes" id="UP000291289">
    <property type="component" value="Unassembled WGS sequence"/>
</dbReference>
<dbReference type="RefSeq" id="WP_131285300.1">
    <property type="nucleotide sequence ID" value="NZ_RXLP01000027.1"/>
</dbReference>
<evidence type="ECO:0000256" key="1">
    <source>
        <dbReference type="ARBA" id="ARBA00022603"/>
    </source>
</evidence>
<dbReference type="SUPFAM" id="SSF53335">
    <property type="entry name" value="S-adenosyl-L-methionine-dependent methyltransferases"/>
    <property type="match status" value="1"/>
</dbReference>
<dbReference type="PANTHER" id="PTHR10509">
    <property type="entry name" value="O-METHYLTRANSFERASE-RELATED"/>
    <property type="match status" value="1"/>
</dbReference>
<evidence type="ECO:0000313" key="4">
    <source>
        <dbReference type="EMBL" id="TCD53545.1"/>
    </source>
</evidence>
<protein>
    <recommendedName>
        <fullName evidence="6">Methyltransferase</fullName>
    </recommendedName>
</protein>
<reference evidence="4 5" key="1">
    <citation type="submission" date="2018-12" db="EMBL/GenBank/DDBJ databases">
        <title>Alloscrdovia theropitheci sp. nov: a novel taxon from the feces of the bleeding-herat monkey (Theropithecus geleda).</title>
        <authorList>
            <person name="Modesto M."/>
        </authorList>
    </citation>
    <scope>NUCLEOTIDE SEQUENCE [LARGE SCALE GENOMIC DNA]</scope>
    <source>
        <strain evidence="4 5">GLDI4/2</strain>
    </source>
</reference>
<proteinExistence type="predicted"/>
<dbReference type="InterPro" id="IPR029063">
    <property type="entry name" value="SAM-dependent_MTases_sf"/>
</dbReference>
<gene>
    <name evidence="4" type="ORF">EJ419_07820</name>
</gene>
<dbReference type="GO" id="GO:0032259">
    <property type="term" value="P:methylation"/>
    <property type="evidence" value="ECO:0007669"/>
    <property type="project" value="UniProtKB-KW"/>
</dbReference>
<dbReference type="Gene3D" id="3.40.50.150">
    <property type="entry name" value="Vaccinia Virus protein VP39"/>
    <property type="match status" value="1"/>
</dbReference>
<dbReference type="Pfam" id="PF01596">
    <property type="entry name" value="Methyltransf_3"/>
    <property type="match status" value="1"/>
</dbReference>
<evidence type="ECO:0000256" key="3">
    <source>
        <dbReference type="ARBA" id="ARBA00022691"/>
    </source>
</evidence>
<accession>A0A4R0QRA0</accession>
<dbReference type="InterPro" id="IPR050362">
    <property type="entry name" value="Cation-dep_OMT"/>
</dbReference>
<evidence type="ECO:0000313" key="5">
    <source>
        <dbReference type="Proteomes" id="UP000291289"/>
    </source>
</evidence>
<dbReference type="GO" id="GO:0008171">
    <property type="term" value="F:O-methyltransferase activity"/>
    <property type="evidence" value="ECO:0007669"/>
    <property type="project" value="InterPro"/>
</dbReference>
<dbReference type="GO" id="GO:0008757">
    <property type="term" value="F:S-adenosylmethionine-dependent methyltransferase activity"/>
    <property type="evidence" value="ECO:0007669"/>
    <property type="project" value="TreeGrafter"/>
</dbReference>
<keyword evidence="1" id="KW-0489">Methyltransferase</keyword>
<dbReference type="InterPro" id="IPR002935">
    <property type="entry name" value="SAM_O-MeTrfase"/>
</dbReference>
<evidence type="ECO:0000256" key="2">
    <source>
        <dbReference type="ARBA" id="ARBA00022679"/>
    </source>
</evidence>
<keyword evidence="3" id="KW-0949">S-adenosyl-L-methionine</keyword>
<keyword evidence="2" id="KW-0808">Transferase</keyword>
<dbReference type="PANTHER" id="PTHR10509:SF14">
    <property type="entry name" value="CAFFEOYL-COA O-METHYLTRANSFERASE 3-RELATED"/>
    <property type="match status" value="1"/>
</dbReference>
<sequence length="224" mass="24749">MNSTTYSQISKAWQFIEESSNDDQSSLSRSIYNEAVKNSHTHSIISSSQAQFLHLQAQLINARTVLLVGTETGLEIPALVSGMNNEGQMTVVNNSSEDANRTRNIFNALPDTHTKMRCVHTDTDTFLARLNAHDYDMIIVSGDPQNYRSAFNHSERLLRSNGLLILTDAMAMRNQDSHGGVPDAADRSEKAVALRTILDELSRNDSFDYSLVAIATGMILAVTK</sequence>
<organism evidence="4 5">
    <name type="scientific">Alloscardovia theropitheci</name>
    <dbReference type="NCBI Taxonomy" id="2496842"/>
    <lineage>
        <taxon>Bacteria</taxon>
        <taxon>Bacillati</taxon>
        <taxon>Actinomycetota</taxon>
        <taxon>Actinomycetes</taxon>
        <taxon>Bifidobacteriales</taxon>
        <taxon>Bifidobacteriaceae</taxon>
        <taxon>Alloscardovia</taxon>
    </lineage>
</organism>
<evidence type="ECO:0008006" key="6">
    <source>
        <dbReference type="Google" id="ProtNLM"/>
    </source>
</evidence>
<comment type="caution">
    <text evidence="4">The sequence shown here is derived from an EMBL/GenBank/DDBJ whole genome shotgun (WGS) entry which is preliminary data.</text>
</comment>
<name>A0A4R0QRA0_9BIFI</name>
<dbReference type="EMBL" id="RXLP01000027">
    <property type="protein sequence ID" value="TCD53545.1"/>
    <property type="molecule type" value="Genomic_DNA"/>
</dbReference>